<proteinExistence type="predicted"/>
<sequence>MVPTDSINPRIVVLKLNRKHTGLVASKRWDSDLFDQCQLRKRKRSTGCELDEETAQEERSESRRLLEEEIFVKKFKPLEKLQTALEREEFQRNSKSKNLQRATRWSNTLMQLQIGKDILGAMIE</sequence>
<organism evidence="1 2">
    <name type="scientific">Romanomermis culicivorax</name>
    <name type="common">Nematode worm</name>
    <dbReference type="NCBI Taxonomy" id="13658"/>
    <lineage>
        <taxon>Eukaryota</taxon>
        <taxon>Metazoa</taxon>
        <taxon>Ecdysozoa</taxon>
        <taxon>Nematoda</taxon>
        <taxon>Enoplea</taxon>
        <taxon>Dorylaimia</taxon>
        <taxon>Mermithida</taxon>
        <taxon>Mermithoidea</taxon>
        <taxon>Mermithidae</taxon>
        <taxon>Romanomermis</taxon>
    </lineage>
</organism>
<keyword evidence="1" id="KW-1185">Reference proteome</keyword>
<reference evidence="2" key="1">
    <citation type="submission" date="2022-11" db="UniProtKB">
        <authorList>
            <consortium name="WormBaseParasite"/>
        </authorList>
    </citation>
    <scope>IDENTIFICATION</scope>
</reference>
<accession>A0A915J915</accession>
<evidence type="ECO:0000313" key="1">
    <source>
        <dbReference type="Proteomes" id="UP000887565"/>
    </source>
</evidence>
<dbReference type="Proteomes" id="UP000887565">
    <property type="component" value="Unplaced"/>
</dbReference>
<protein>
    <submittedName>
        <fullName evidence="2">Uncharacterized protein</fullName>
    </submittedName>
</protein>
<dbReference type="WBParaSite" id="nRc.2.0.1.t22652-RA">
    <property type="protein sequence ID" value="nRc.2.0.1.t22652-RA"/>
    <property type="gene ID" value="nRc.2.0.1.g22652"/>
</dbReference>
<evidence type="ECO:0000313" key="2">
    <source>
        <dbReference type="WBParaSite" id="nRc.2.0.1.t22652-RA"/>
    </source>
</evidence>
<name>A0A915J915_ROMCU</name>
<dbReference type="AlphaFoldDB" id="A0A915J915"/>